<comment type="similarity">
    <text evidence="1">Belongs to the UPF0111 family.</text>
</comment>
<evidence type="ECO:0000256" key="1">
    <source>
        <dbReference type="ARBA" id="ARBA00008591"/>
    </source>
</evidence>
<proteinExistence type="inferred from homology"/>
<protein>
    <recommendedName>
        <fullName evidence="4">Phosphate transport regulator</fullName>
    </recommendedName>
</protein>
<evidence type="ECO:0008006" key="4">
    <source>
        <dbReference type="Google" id="ProtNLM"/>
    </source>
</evidence>
<dbReference type="PANTHER" id="PTHR36536">
    <property type="entry name" value="UPF0111 PROTEIN HI_1603"/>
    <property type="match status" value="1"/>
</dbReference>
<name>A0A133UJY9_9EURY</name>
<organism evidence="2 3">
    <name type="scientific">candidate division MSBL1 archaeon SCGC-AAA259I07</name>
    <dbReference type="NCBI Taxonomy" id="1698266"/>
    <lineage>
        <taxon>Archaea</taxon>
        <taxon>Methanobacteriati</taxon>
        <taxon>Methanobacteriota</taxon>
        <taxon>candidate division MSBL1</taxon>
    </lineage>
</organism>
<dbReference type="InterPro" id="IPR018445">
    <property type="entry name" value="Put_Phosphate_transp_reg"/>
</dbReference>
<evidence type="ECO:0000313" key="3">
    <source>
        <dbReference type="Proteomes" id="UP000070155"/>
    </source>
</evidence>
<comment type="caution">
    <text evidence="2">The sequence shown here is derived from an EMBL/GenBank/DDBJ whole genome shotgun (WGS) entry which is preliminary data.</text>
</comment>
<dbReference type="InterPro" id="IPR038078">
    <property type="entry name" value="PhoU-like_sf"/>
</dbReference>
<dbReference type="SUPFAM" id="SSF109755">
    <property type="entry name" value="PhoU-like"/>
    <property type="match status" value="1"/>
</dbReference>
<evidence type="ECO:0000313" key="2">
    <source>
        <dbReference type="EMBL" id="KXA94519.1"/>
    </source>
</evidence>
<dbReference type="PANTHER" id="PTHR36536:SF3">
    <property type="entry name" value="UPF0111 PROTEIN HI_1603"/>
    <property type="match status" value="1"/>
</dbReference>
<keyword evidence="3" id="KW-1185">Reference proteome</keyword>
<dbReference type="AlphaFoldDB" id="A0A133UJY9"/>
<reference evidence="2 3" key="1">
    <citation type="journal article" date="2016" name="Sci. Rep.">
        <title>Metabolic traits of an uncultured archaeal lineage -MSBL1- from brine pools of the Red Sea.</title>
        <authorList>
            <person name="Mwirichia R."/>
            <person name="Alam I."/>
            <person name="Rashid M."/>
            <person name="Vinu M."/>
            <person name="Ba-Alawi W."/>
            <person name="Anthony Kamau A."/>
            <person name="Kamanda Ngugi D."/>
            <person name="Goker M."/>
            <person name="Klenk H.P."/>
            <person name="Bajic V."/>
            <person name="Stingl U."/>
        </authorList>
    </citation>
    <scope>NUCLEOTIDE SEQUENCE [LARGE SCALE GENOMIC DNA]</scope>
    <source>
        <strain evidence="2">SCGC-AAA259I07</strain>
    </source>
</reference>
<accession>A0A133UJY9</accession>
<dbReference type="InterPro" id="IPR002727">
    <property type="entry name" value="DUF47"/>
</dbReference>
<dbReference type="Pfam" id="PF01865">
    <property type="entry name" value="PhoU_div"/>
    <property type="match status" value="1"/>
</dbReference>
<dbReference type="Proteomes" id="UP000070155">
    <property type="component" value="Unassembled WGS sequence"/>
</dbReference>
<gene>
    <name evidence="2" type="ORF">AKJ36_02750</name>
</gene>
<dbReference type="Gene3D" id="1.20.58.220">
    <property type="entry name" value="Phosphate transport system protein phou homolog 2, domain 2"/>
    <property type="match status" value="1"/>
</dbReference>
<sequence>MDSDKPVNWLGRRKERKAVKLSVDHAAEVLQAVIGMNETVQSFNKGPDDLVERIDLVFDKEREADKVKEEITTELSEGAYLPPSRGHLLRLITTADDIADNARAAAAKLEFLEPGEVDGDISNGLAQLAYLSQECVKPLKRAFTLLFEKENVKESIGETEKVEKMEEKIDYFRANNLIPKIVEWADRSHRPGMTILITQIEENIEEVADQAENTADTIREIALGSA</sequence>
<dbReference type="EMBL" id="LHXQ01000043">
    <property type="protein sequence ID" value="KXA94519.1"/>
    <property type="molecule type" value="Genomic_DNA"/>
</dbReference>